<feature type="domain" description="TonB-dependent receptor plug" evidence="11">
    <location>
        <begin position="117"/>
        <end position="240"/>
    </location>
</feature>
<dbReference type="EMBL" id="CP025791">
    <property type="protein sequence ID" value="AUP80642.1"/>
    <property type="molecule type" value="Genomic_DNA"/>
</dbReference>
<accession>A0A2K9PUA6</accession>
<evidence type="ECO:0000313" key="12">
    <source>
        <dbReference type="EMBL" id="AUP80642.1"/>
    </source>
</evidence>
<dbReference type="InterPro" id="IPR012910">
    <property type="entry name" value="Plug_dom"/>
</dbReference>
<evidence type="ECO:0000256" key="9">
    <source>
        <dbReference type="RuleBase" id="RU003357"/>
    </source>
</evidence>
<evidence type="ECO:0000256" key="4">
    <source>
        <dbReference type="ARBA" id="ARBA00022692"/>
    </source>
</evidence>
<keyword evidence="12" id="KW-0675">Receptor</keyword>
<proteinExistence type="inferred from homology"/>
<name>A0A2K9PUA6_9FLAO</name>
<evidence type="ECO:0000313" key="13">
    <source>
        <dbReference type="Proteomes" id="UP000235826"/>
    </source>
</evidence>
<reference evidence="12 13" key="1">
    <citation type="submission" date="2018-01" db="EMBL/GenBank/DDBJ databases">
        <title>Complete genome sequence of Flavivirga eckloniae ECD14 isolated from seaweed Ecklonia cava.</title>
        <authorList>
            <person name="Lee J.H."/>
            <person name="Baik K.S."/>
            <person name="Seong C.N."/>
        </authorList>
    </citation>
    <scope>NUCLEOTIDE SEQUENCE [LARGE SCALE GENOMIC DNA]</scope>
    <source>
        <strain evidence="12 13">ECD14</strain>
    </source>
</reference>
<evidence type="ECO:0000256" key="3">
    <source>
        <dbReference type="ARBA" id="ARBA00022452"/>
    </source>
</evidence>
<feature type="domain" description="TonB-dependent receptor-like beta-barrel" evidence="10">
    <location>
        <begin position="420"/>
        <end position="997"/>
    </location>
</feature>
<dbReference type="NCBIfam" id="TIGR04057">
    <property type="entry name" value="SusC_RagA_signa"/>
    <property type="match status" value="1"/>
</dbReference>
<keyword evidence="6 8" id="KW-0472">Membrane</keyword>
<protein>
    <submittedName>
        <fullName evidence="12">TonB-dependent receptor</fullName>
    </submittedName>
</protein>
<dbReference type="InterPro" id="IPR039426">
    <property type="entry name" value="TonB-dep_rcpt-like"/>
</dbReference>
<dbReference type="Gene3D" id="2.170.130.10">
    <property type="entry name" value="TonB-dependent receptor, plug domain"/>
    <property type="match status" value="1"/>
</dbReference>
<dbReference type="InterPro" id="IPR000531">
    <property type="entry name" value="Beta-barrel_TonB"/>
</dbReference>
<dbReference type="InterPro" id="IPR037066">
    <property type="entry name" value="Plug_dom_sf"/>
</dbReference>
<dbReference type="Pfam" id="PF13715">
    <property type="entry name" value="CarbopepD_reg_2"/>
    <property type="match status" value="1"/>
</dbReference>
<keyword evidence="2 8" id="KW-0813">Transport</keyword>
<dbReference type="KEGG" id="fek:C1H87_18760"/>
<dbReference type="InterPro" id="IPR036942">
    <property type="entry name" value="Beta-barrel_TonB_sf"/>
</dbReference>
<dbReference type="OrthoDB" id="9768177at2"/>
<organism evidence="12 13">
    <name type="scientific">Flavivirga eckloniae</name>
    <dbReference type="NCBI Taxonomy" id="1803846"/>
    <lineage>
        <taxon>Bacteria</taxon>
        <taxon>Pseudomonadati</taxon>
        <taxon>Bacteroidota</taxon>
        <taxon>Flavobacteriia</taxon>
        <taxon>Flavobacteriales</taxon>
        <taxon>Flavobacteriaceae</taxon>
        <taxon>Flavivirga</taxon>
    </lineage>
</organism>
<dbReference type="SUPFAM" id="SSF49464">
    <property type="entry name" value="Carboxypeptidase regulatory domain-like"/>
    <property type="match status" value="1"/>
</dbReference>
<evidence type="ECO:0000256" key="1">
    <source>
        <dbReference type="ARBA" id="ARBA00004571"/>
    </source>
</evidence>
<evidence type="ECO:0000256" key="5">
    <source>
        <dbReference type="ARBA" id="ARBA00023077"/>
    </source>
</evidence>
<dbReference type="InterPro" id="IPR008969">
    <property type="entry name" value="CarboxyPept-like_regulatory"/>
</dbReference>
<keyword evidence="4 8" id="KW-0812">Transmembrane</keyword>
<sequence>MKLKILSLLILIFIVFGNLTAYSQSRTVKGIVTSGSTNFPLAFANVSIKYTPYGVSTNFDGSYEIRLQESETTLIFSYQGFKTQEVVVTKSEINIVLQEDITKLDEVVLIGYGSSSRKDLTGSIGSLKSKDLDAVRVTSVDEFVQGRVSGVVLTQTSGQPGGASSIRIRGTSSILAGNEPLYVIDGVIVESSNSMQSSGIADGPPINAMSNINPADIKSIDVLKDASATAIYGSRGASGVIIIKTKRGHNGEVKVDFDSYLGVQTVNKKLKLLNGAQFAHYINEANYNAGMPRLYTDPTAFGEGTDWQDELFREAIIQNYNFSARGGNENVKYALSGSYLGQEGVVQGTDFNRMSFRANLDFKLSENVSLENTANISRINFNTVNTEGSTGLGRGSFVSRTYDFSPLLPVVTENGDYTKANYMVDNNGSFVNTIENSNFVGGTALVNPLAEIALNESKGKNTRLMNNLVLKWELRKNLHFKSSLGVDLLFNDESVFRTVQLDFSPSRQANALRAKQLSSNWVNESTLRYTNTFNNKHNLNSFVGFSAQQFEVDNLSGIALGFPVENFGTDNIGLGEQPTIGSGLTKSALLSYFGRASYTYAGKYIITLTGRYDGFSGFGENNKYEFFPSAALAWNISDEGFMEDSSVFSHLKLRLGYGEVGNSALGAYSSLSRYRKSIHYFGGEPAPGFIPSSAANADLKWEVSQQYNAGLDMSFFDSKLGITIDVYNKKTEDLLLNLPTPLQTGYSIATINAGNVENRGIEASLDGKIFTGEQFEWSANVAVSYNENEITNLAGLDQISTGAGVNVIDGWQRLVEGGEIGAFFGYVSDGIAQLDDNISSIPHFLTETLVPGERKYKDLNGDGVINADDRTFIGNPNPEYSFGISNTFRYKAFDLNLFIQGVYGNEIVNFNRYNIEALDGRSNVTLEAFSNRWTPNNPSNTFTRAATGQRVARFSDHFVEDGSYLRLKSITLGYSVPASYMTKTGINRMRFYVTGKNLFTLSDYSGVDPEVSVGGQDNNLSAGGDFGSYPSTQTLLFGLNFNF</sequence>
<dbReference type="InterPro" id="IPR023996">
    <property type="entry name" value="TonB-dep_OMP_SusC/RagA"/>
</dbReference>
<keyword evidence="3 8" id="KW-1134">Transmembrane beta strand</keyword>
<keyword evidence="7 8" id="KW-0998">Cell outer membrane</keyword>
<evidence type="ECO:0000256" key="6">
    <source>
        <dbReference type="ARBA" id="ARBA00023136"/>
    </source>
</evidence>
<dbReference type="Gene3D" id="2.40.170.20">
    <property type="entry name" value="TonB-dependent receptor, beta-barrel domain"/>
    <property type="match status" value="1"/>
</dbReference>
<evidence type="ECO:0000259" key="10">
    <source>
        <dbReference type="Pfam" id="PF00593"/>
    </source>
</evidence>
<evidence type="ECO:0000256" key="2">
    <source>
        <dbReference type="ARBA" id="ARBA00022448"/>
    </source>
</evidence>
<dbReference type="PROSITE" id="PS52016">
    <property type="entry name" value="TONB_DEPENDENT_REC_3"/>
    <property type="match status" value="1"/>
</dbReference>
<dbReference type="GO" id="GO:0009279">
    <property type="term" value="C:cell outer membrane"/>
    <property type="evidence" value="ECO:0007669"/>
    <property type="project" value="UniProtKB-SubCell"/>
</dbReference>
<evidence type="ECO:0000256" key="8">
    <source>
        <dbReference type="PROSITE-ProRule" id="PRU01360"/>
    </source>
</evidence>
<gene>
    <name evidence="12" type="ORF">C1H87_18760</name>
</gene>
<dbReference type="RefSeq" id="WP_102757288.1">
    <property type="nucleotide sequence ID" value="NZ_CP025791.1"/>
</dbReference>
<dbReference type="NCBIfam" id="TIGR04056">
    <property type="entry name" value="OMP_RagA_SusC"/>
    <property type="match status" value="1"/>
</dbReference>
<dbReference type="Proteomes" id="UP000235826">
    <property type="component" value="Chromosome"/>
</dbReference>
<comment type="subcellular location">
    <subcellularLocation>
        <location evidence="1 8">Cell outer membrane</location>
        <topology evidence="1 8">Multi-pass membrane protein</topology>
    </subcellularLocation>
</comment>
<keyword evidence="13" id="KW-1185">Reference proteome</keyword>
<dbReference type="Pfam" id="PF00593">
    <property type="entry name" value="TonB_dep_Rec_b-barrel"/>
    <property type="match status" value="1"/>
</dbReference>
<dbReference type="InterPro" id="IPR023997">
    <property type="entry name" value="TonB-dep_OMP_SusC/RagA_CS"/>
</dbReference>
<dbReference type="SUPFAM" id="SSF56935">
    <property type="entry name" value="Porins"/>
    <property type="match status" value="1"/>
</dbReference>
<keyword evidence="5 9" id="KW-0798">TonB box</keyword>
<dbReference type="AlphaFoldDB" id="A0A2K9PUA6"/>
<evidence type="ECO:0000259" key="11">
    <source>
        <dbReference type="Pfam" id="PF07715"/>
    </source>
</evidence>
<dbReference type="Pfam" id="PF07715">
    <property type="entry name" value="Plug"/>
    <property type="match status" value="1"/>
</dbReference>
<comment type="similarity">
    <text evidence="8 9">Belongs to the TonB-dependent receptor family.</text>
</comment>
<dbReference type="Gene3D" id="2.60.40.1120">
    <property type="entry name" value="Carboxypeptidase-like, regulatory domain"/>
    <property type="match status" value="1"/>
</dbReference>
<evidence type="ECO:0000256" key="7">
    <source>
        <dbReference type="ARBA" id="ARBA00023237"/>
    </source>
</evidence>